<evidence type="ECO:0000313" key="2">
    <source>
        <dbReference type="EMBL" id="MBB2986953.1"/>
    </source>
</evidence>
<sequence length="83" mass="9143">MSDTAAIEAQIKAARGRLEGTVNELAYRAQPQVIAERQMQSLKLRFDRATRTPDGELRVERVAAVAAAVVAVVALSVVLRRRR</sequence>
<accession>A0A495XWY9</accession>
<evidence type="ECO:0000256" key="1">
    <source>
        <dbReference type="SAM" id="Phobius"/>
    </source>
</evidence>
<gene>
    <name evidence="3" type="ORF">DFJ68_0411</name>
    <name evidence="2" type="ORF">FHW14_002118</name>
</gene>
<keyword evidence="1" id="KW-0812">Transmembrane</keyword>
<dbReference type="InterPro" id="IPR022062">
    <property type="entry name" value="DUF3618"/>
</dbReference>
<protein>
    <submittedName>
        <fullName evidence="3">Uncharacterized protein DUF3618</fullName>
    </submittedName>
</protein>
<name>A0A495XWY9_9MICO</name>
<keyword evidence="4" id="KW-1185">Reference proteome</keyword>
<organism evidence="3 4">
    <name type="scientific">Terracoccus luteus</name>
    <dbReference type="NCBI Taxonomy" id="53356"/>
    <lineage>
        <taxon>Bacteria</taxon>
        <taxon>Bacillati</taxon>
        <taxon>Actinomycetota</taxon>
        <taxon>Actinomycetes</taxon>
        <taxon>Micrococcales</taxon>
        <taxon>Intrasporangiaceae</taxon>
        <taxon>Terracoccus</taxon>
    </lineage>
</organism>
<evidence type="ECO:0000313" key="4">
    <source>
        <dbReference type="Proteomes" id="UP000278440"/>
    </source>
</evidence>
<dbReference type="RefSeq" id="WP_121030617.1">
    <property type="nucleotide sequence ID" value="NZ_JACHVT010000004.1"/>
</dbReference>
<keyword evidence="1" id="KW-0472">Membrane</keyword>
<evidence type="ECO:0000313" key="3">
    <source>
        <dbReference type="EMBL" id="RKT77003.1"/>
    </source>
</evidence>
<dbReference type="EMBL" id="JACHVT010000004">
    <property type="protein sequence ID" value="MBB2986953.1"/>
    <property type="molecule type" value="Genomic_DNA"/>
</dbReference>
<dbReference type="AlphaFoldDB" id="A0A495XWY9"/>
<proteinExistence type="predicted"/>
<dbReference type="EMBL" id="RBXT01000001">
    <property type="protein sequence ID" value="RKT77003.1"/>
    <property type="molecule type" value="Genomic_DNA"/>
</dbReference>
<reference evidence="2 5" key="2">
    <citation type="submission" date="2020-08" db="EMBL/GenBank/DDBJ databases">
        <title>Genomic Encyclopedia of Type Strains, Phase IV (KMG-V): Genome sequencing to study the core and pangenomes of soil and plant-associated prokaryotes.</title>
        <authorList>
            <person name="Whitman W."/>
        </authorList>
    </citation>
    <scope>NUCLEOTIDE SEQUENCE [LARGE SCALE GENOMIC DNA]</scope>
    <source>
        <strain evidence="2 5">B3ACCR2</strain>
    </source>
</reference>
<dbReference type="OrthoDB" id="5149496at2"/>
<keyword evidence="1" id="KW-1133">Transmembrane helix</keyword>
<feature type="transmembrane region" description="Helical" evidence="1">
    <location>
        <begin position="62"/>
        <end position="79"/>
    </location>
</feature>
<comment type="caution">
    <text evidence="3">The sequence shown here is derived from an EMBL/GenBank/DDBJ whole genome shotgun (WGS) entry which is preliminary data.</text>
</comment>
<reference evidence="3 4" key="1">
    <citation type="submission" date="2018-10" db="EMBL/GenBank/DDBJ databases">
        <title>Sequencing the genomes of 1000 actinobacteria strains.</title>
        <authorList>
            <person name="Klenk H.-P."/>
        </authorList>
    </citation>
    <scope>NUCLEOTIDE SEQUENCE [LARGE SCALE GENOMIC DNA]</scope>
    <source>
        <strain evidence="3 4">DSM 44267</strain>
    </source>
</reference>
<evidence type="ECO:0000313" key="5">
    <source>
        <dbReference type="Proteomes" id="UP000590811"/>
    </source>
</evidence>
<dbReference type="Proteomes" id="UP000590811">
    <property type="component" value="Unassembled WGS sequence"/>
</dbReference>
<dbReference type="Pfam" id="PF12277">
    <property type="entry name" value="DUF3618"/>
    <property type="match status" value="1"/>
</dbReference>
<dbReference type="Proteomes" id="UP000278440">
    <property type="component" value="Unassembled WGS sequence"/>
</dbReference>